<dbReference type="Proteomes" id="UP000076935">
    <property type="component" value="Unassembled WGS sequence"/>
</dbReference>
<reference evidence="3 4" key="1">
    <citation type="submission" date="2016-01" db="EMBL/GenBank/DDBJ databases">
        <title>Investigation of taxonomic status of Bacillus aminovorans.</title>
        <authorList>
            <person name="Verma A."/>
            <person name="Pal Y."/>
            <person name="Krishnamurthi S."/>
        </authorList>
    </citation>
    <scope>NUCLEOTIDE SEQUENCE [LARGE SCALE GENOMIC DNA]</scope>
    <source>
        <strain evidence="3 4">DSM 1314</strain>
    </source>
</reference>
<gene>
    <name evidence="3" type="ORF">AWH49_16745</name>
</gene>
<dbReference type="EMBL" id="LQWY01000039">
    <property type="protein sequence ID" value="OAH60376.1"/>
    <property type="molecule type" value="Genomic_DNA"/>
</dbReference>
<feature type="domain" description="ORF6C" evidence="2">
    <location>
        <begin position="138"/>
        <end position="243"/>
    </location>
</feature>
<evidence type="ECO:0008006" key="5">
    <source>
        <dbReference type="Google" id="ProtNLM"/>
    </source>
</evidence>
<proteinExistence type="predicted"/>
<evidence type="ECO:0000259" key="2">
    <source>
        <dbReference type="Pfam" id="PF10552"/>
    </source>
</evidence>
<dbReference type="RefSeq" id="WP_063966142.1">
    <property type="nucleotide sequence ID" value="NZ_JBCNAN010000063.1"/>
</dbReference>
<feature type="domain" description="Antirepressor protein ant N-terminal" evidence="1">
    <location>
        <begin position="16"/>
        <end position="126"/>
    </location>
</feature>
<protein>
    <recommendedName>
        <fullName evidence="5">Antirepressor protein ant N-terminal domain-containing protein</fullName>
    </recommendedName>
</protein>
<evidence type="ECO:0000259" key="1">
    <source>
        <dbReference type="Pfam" id="PF10547"/>
    </source>
</evidence>
<sequence length="256" mass="28682">MEGFQMGALQPVDQKTVDFMGAELLAVKADDENIYVGVSWICEGLGMDARRQREKLQAHMTLSKGVATLPLPSRGGVQEAFVINIDFLPLWLASINPALINEVARDKLLEYQLKAKDVLAEAFLQKQKVPTSPTEMAKLSLQAIVEQGERIDGLECEVMELKEKQPLHPAQAKAIQKEVNGRVRSVLNEHFEGSKLVRTKLFRSLNVDIHKAFDVPNRGMIPTKKYEAAVQFIRSWQPDSVTKYQLRLELGEGETG</sequence>
<keyword evidence="4" id="KW-1185">Reference proteome</keyword>
<dbReference type="AlphaFoldDB" id="A0A177L4V7"/>
<evidence type="ECO:0000313" key="4">
    <source>
        <dbReference type="Proteomes" id="UP000076935"/>
    </source>
</evidence>
<accession>A0A177L4V7</accession>
<comment type="caution">
    <text evidence="3">The sequence shown here is derived from an EMBL/GenBank/DDBJ whole genome shotgun (WGS) entry which is preliminary data.</text>
</comment>
<dbReference type="Pfam" id="PF10552">
    <property type="entry name" value="ORF6C"/>
    <property type="match status" value="1"/>
</dbReference>
<dbReference type="InterPro" id="IPR018878">
    <property type="entry name" value="ORF6C_dom"/>
</dbReference>
<name>A0A177L4V7_9BACI</name>
<evidence type="ECO:0000313" key="3">
    <source>
        <dbReference type="EMBL" id="OAH60376.1"/>
    </source>
</evidence>
<dbReference type="InterPro" id="IPR018875">
    <property type="entry name" value="Antirepressor_Ant_N"/>
</dbReference>
<organism evidence="3 4">
    <name type="scientific">Domibacillus aminovorans</name>
    <dbReference type="NCBI Taxonomy" id="29332"/>
    <lineage>
        <taxon>Bacteria</taxon>
        <taxon>Bacillati</taxon>
        <taxon>Bacillota</taxon>
        <taxon>Bacilli</taxon>
        <taxon>Bacillales</taxon>
        <taxon>Bacillaceae</taxon>
        <taxon>Domibacillus</taxon>
    </lineage>
</organism>
<dbReference type="Pfam" id="PF10547">
    <property type="entry name" value="P22_AR_N"/>
    <property type="match status" value="1"/>
</dbReference>